<dbReference type="OrthoDB" id="9773478at2"/>
<keyword evidence="1" id="KW-0378">Hydrolase</keyword>
<evidence type="ECO:0000313" key="3">
    <source>
        <dbReference type="Proteomes" id="UP000294887"/>
    </source>
</evidence>
<dbReference type="GO" id="GO:0005975">
    <property type="term" value="P:carbohydrate metabolic process"/>
    <property type="evidence" value="ECO:0007669"/>
    <property type="project" value="InterPro"/>
</dbReference>
<dbReference type="PANTHER" id="PTHR30292:SF0">
    <property type="entry name" value="5-OXOPROLINASE SUBUNIT A"/>
    <property type="match status" value="1"/>
</dbReference>
<comment type="subunit">
    <text evidence="1">Forms a complex composed of PxpA, PxpB and PxpC.</text>
</comment>
<dbReference type="AlphaFoldDB" id="A0A4R1F0W4"/>
<sequence>MIKLNCDLGESYGAWKMGTDEQIMPYIDMANIACGFHASDPFIMDKTVKLAVQNNVTIGAHPGYPDLLGFGRRDMSFNADEIRQLVLYQVGALQAICEANGTKIGYVKPHGALYNTMMKSKSQLTAIMQAVASLKDPVPLMILANADAEENKQLAEKHSVSLLFEAFADRRYADDGNLTSRALEGSVLENENDIQDQIKSLITDKQAISISGNTLSVHADTLCVHGDNVQALESVKSIRKFIDANFTKS</sequence>
<organism evidence="2 3">
    <name type="scientific">Cocleimonas flava</name>
    <dbReference type="NCBI Taxonomy" id="634765"/>
    <lineage>
        <taxon>Bacteria</taxon>
        <taxon>Pseudomonadati</taxon>
        <taxon>Pseudomonadota</taxon>
        <taxon>Gammaproteobacteria</taxon>
        <taxon>Thiotrichales</taxon>
        <taxon>Thiotrichaceae</taxon>
        <taxon>Cocleimonas</taxon>
    </lineage>
</organism>
<dbReference type="Proteomes" id="UP000294887">
    <property type="component" value="Unassembled WGS sequence"/>
</dbReference>
<dbReference type="EC" id="3.5.2.9" evidence="1"/>
<dbReference type="SUPFAM" id="SSF88713">
    <property type="entry name" value="Glycoside hydrolase/deacetylase"/>
    <property type="match status" value="1"/>
</dbReference>
<dbReference type="RefSeq" id="WP_131905717.1">
    <property type="nucleotide sequence ID" value="NZ_BAAAFU010000004.1"/>
</dbReference>
<dbReference type="Pfam" id="PF03746">
    <property type="entry name" value="LamB_YcsF"/>
    <property type="match status" value="1"/>
</dbReference>
<comment type="function">
    <text evidence="1">Catalyzes the cleavage of 5-oxoproline to form L-glutamate coupled to the hydrolysis of ATP to ADP and inorganic phosphate.</text>
</comment>
<dbReference type="InterPro" id="IPR005501">
    <property type="entry name" value="LamB/YcsF/PxpA-like"/>
</dbReference>
<dbReference type="NCBIfam" id="NF003814">
    <property type="entry name" value="PRK05406.1-3"/>
    <property type="match status" value="1"/>
</dbReference>
<comment type="catalytic activity">
    <reaction evidence="1">
        <text>5-oxo-L-proline + ATP + 2 H2O = L-glutamate + ADP + phosphate + H(+)</text>
        <dbReference type="Rhea" id="RHEA:10348"/>
        <dbReference type="ChEBI" id="CHEBI:15377"/>
        <dbReference type="ChEBI" id="CHEBI:15378"/>
        <dbReference type="ChEBI" id="CHEBI:29985"/>
        <dbReference type="ChEBI" id="CHEBI:30616"/>
        <dbReference type="ChEBI" id="CHEBI:43474"/>
        <dbReference type="ChEBI" id="CHEBI:58402"/>
        <dbReference type="ChEBI" id="CHEBI:456216"/>
        <dbReference type="EC" id="3.5.2.9"/>
    </reaction>
</comment>
<reference evidence="2 3" key="1">
    <citation type="submission" date="2019-03" db="EMBL/GenBank/DDBJ databases">
        <title>Genomic Encyclopedia of Type Strains, Phase IV (KMG-IV): sequencing the most valuable type-strain genomes for metagenomic binning, comparative biology and taxonomic classification.</title>
        <authorList>
            <person name="Goeker M."/>
        </authorList>
    </citation>
    <scope>NUCLEOTIDE SEQUENCE [LARGE SCALE GENOMIC DNA]</scope>
    <source>
        <strain evidence="2 3">DSM 24830</strain>
    </source>
</reference>
<dbReference type="PANTHER" id="PTHR30292">
    <property type="entry name" value="UNCHARACTERIZED PROTEIN YBGL-RELATED"/>
    <property type="match status" value="1"/>
</dbReference>
<dbReference type="HAMAP" id="MF_00691">
    <property type="entry name" value="PxpA"/>
    <property type="match status" value="1"/>
</dbReference>
<dbReference type="GO" id="GO:0017168">
    <property type="term" value="F:5-oxoprolinase (ATP-hydrolyzing) activity"/>
    <property type="evidence" value="ECO:0007669"/>
    <property type="project" value="UniProtKB-UniRule"/>
</dbReference>
<dbReference type="EMBL" id="SMFQ01000003">
    <property type="protein sequence ID" value="TCJ87443.1"/>
    <property type="molecule type" value="Genomic_DNA"/>
</dbReference>
<gene>
    <name evidence="1" type="primary">pxpA</name>
    <name evidence="2" type="ORF">EV695_1953</name>
</gene>
<dbReference type="NCBIfam" id="NF003816">
    <property type="entry name" value="PRK05406.1-5"/>
    <property type="match status" value="1"/>
</dbReference>
<dbReference type="CDD" id="cd10787">
    <property type="entry name" value="LamB_YcsF_like"/>
    <property type="match status" value="1"/>
</dbReference>
<accession>A0A4R1F0W4</accession>
<protein>
    <recommendedName>
        <fullName evidence="1">5-oxoprolinase subunit A</fullName>
        <shortName evidence="1">5-OPase subunit A</shortName>
        <ecNumber evidence="1">3.5.2.9</ecNumber>
    </recommendedName>
    <alternativeName>
        <fullName evidence="1">5-oxoprolinase (ATP-hydrolyzing) subunit A</fullName>
    </alternativeName>
</protein>
<evidence type="ECO:0000313" key="2">
    <source>
        <dbReference type="EMBL" id="TCJ87443.1"/>
    </source>
</evidence>
<keyword evidence="1" id="KW-0547">Nucleotide-binding</keyword>
<proteinExistence type="inferred from homology"/>
<comment type="similarity">
    <text evidence="1">Belongs to the LamB/PxpA family.</text>
</comment>
<keyword evidence="3" id="KW-1185">Reference proteome</keyword>
<evidence type="ECO:0000256" key="1">
    <source>
        <dbReference type="HAMAP-Rule" id="MF_00691"/>
    </source>
</evidence>
<name>A0A4R1F0W4_9GAMM</name>
<dbReference type="Gene3D" id="3.20.20.370">
    <property type="entry name" value="Glycoside hydrolase/deacetylase"/>
    <property type="match status" value="1"/>
</dbReference>
<comment type="caution">
    <text evidence="2">The sequence shown here is derived from an EMBL/GenBank/DDBJ whole genome shotgun (WGS) entry which is preliminary data.</text>
</comment>
<dbReference type="InterPro" id="IPR011330">
    <property type="entry name" value="Glyco_hydro/deAcase_b/a-brl"/>
</dbReference>
<dbReference type="GO" id="GO:0005524">
    <property type="term" value="F:ATP binding"/>
    <property type="evidence" value="ECO:0007669"/>
    <property type="project" value="UniProtKB-UniRule"/>
</dbReference>
<keyword evidence="1" id="KW-0067">ATP-binding</keyword>